<feature type="compositionally biased region" description="Pro residues" evidence="1">
    <location>
        <begin position="9"/>
        <end position="26"/>
    </location>
</feature>
<reference evidence="2" key="1">
    <citation type="submission" date="2014-09" db="EMBL/GenBank/DDBJ databases">
        <authorList>
            <person name="Magalhaes I.L.F."/>
            <person name="Oliveira U."/>
            <person name="Santos F.R."/>
            <person name="Vidigal T.H.D.A."/>
            <person name="Brescovit A.D."/>
            <person name="Santos A.J."/>
        </authorList>
    </citation>
    <scope>NUCLEOTIDE SEQUENCE</scope>
    <source>
        <tissue evidence="2">Shoot tissue taken approximately 20 cm above the soil surface</tissue>
    </source>
</reference>
<dbReference type="AlphaFoldDB" id="A0A0A9FA62"/>
<reference evidence="2" key="2">
    <citation type="journal article" date="2015" name="Data Brief">
        <title>Shoot transcriptome of the giant reed, Arundo donax.</title>
        <authorList>
            <person name="Barrero R.A."/>
            <person name="Guerrero F.D."/>
            <person name="Moolhuijzen P."/>
            <person name="Goolsby J.A."/>
            <person name="Tidwell J."/>
            <person name="Bellgard S.E."/>
            <person name="Bellgard M.I."/>
        </authorList>
    </citation>
    <scope>NUCLEOTIDE SEQUENCE</scope>
    <source>
        <tissue evidence="2">Shoot tissue taken approximately 20 cm above the soil surface</tissue>
    </source>
</reference>
<dbReference type="EMBL" id="GBRH01190860">
    <property type="protein sequence ID" value="JAE07036.1"/>
    <property type="molecule type" value="Transcribed_RNA"/>
</dbReference>
<proteinExistence type="predicted"/>
<evidence type="ECO:0000313" key="2">
    <source>
        <dbReference type="EMBL" id="JAE07036.1"/>
    </source>
</evidence>
<evidence type="ECO:0000256" key="1">
    <source>
        <dbReference type="SAM" id="MobiDB-lite"/>
    </source>
</evidence>
<name>A0A0A9FA62_ARUDO</name>
<protein>
    <submittedName>
        <fullName evidence="2">Si946076e12</fullName>
    </submittedName>
</protein>
<organism evidence="2">
    <name type="scientific">Arundo donax</name>
    <name type="common">Giant reed</name>
    <name type="synonym">Donax arundinaceus</name>
    <dbReference type="NCBI Taxonomy" id="35708"/>
    <lineage>
        <taxon>Eukaryota</taxon>
        <taxon>Viridiplantae</taxon>
        <taxon>Streptophyta</taxon>
        <taxon>Embryophyta</taxon>
        <taxon>Tracheophyta</taxon>
        <taxon>Spermatophyta</taxon>
        <taxon>Magnoliopsida</taxon>
        <taxon>Liliopsida</taxon>
        <taxon>Poales</taxon>
        <taxon>Poaceae</taxon>
        <taxon>PACMAD clade</taxon>
        <taxon>Arundinoideae</taxon>
        <taxon>Arundineae</taxon>
        <taxon>Arundo</taxon>
    </lineage>
</organism>
<sequence>MFNGRPRRLPLPLPFPEPYTPSPRPVPHAELSHLPPPLEHAAPPRRLPPCAPCPKPSLRDITAV</sequence>
<feature type="region of interest" description="Disordered" evidence="1">
    <location>
        <begin position="1"/>
        <end position="64"/>
    </location>
</feature>
<accession>A0A0A9FA62</accession>
<feature type="compositionally biased region" description="Pro residues" evidence="1">
    <location>
        <begin position="45"/>
        <end position="55"/>
    </location>
</feature>